<dbReference type="Gene3D" id="3.30.420.40">
    <property type="match status" value="1"/>
</dbReference>
<reference evidence="6" key="1">
    <citation type="submission" date="2022-04" db="EMBL/GenBank/DDBJ databases">
        <authorList>
            <person name="Xu L."/>
            <person name="Lv Z."/>
        </authorList>
    </citation>
    <scope>NUCLEOTIDE SEQUENCE</scope>
    <source>
        <strain evidence="6">LV_2022a</strain>
    </source>
</reference>
<dbReference type="InterPro" id="IPR002731">
    <property type="entry name" value="ATPase_BadF"/>
</dbReference>
<name>A0AAE1Z9R0_SCHME</name>
<accession>A0AAE1Z9R0</accession>
<dbReference type="Proteomes" id="UP001292079">
    <property type="component" value="Unassembled WGS sequence"/>
</dbReference>
<evidence type="ECO:0000313" key="6">
    <source>
        <dbReference type="EMBL" id="KAK4470165.1"/>
    </source>
</evidence>
<dbReference type="PANTHER" id="PTHR12862:SF0">
    <property type="entry name" value="N-ACETYL-D-GLUCOSAMINE KINASE"/>
    <property type="match status" value="1"/>
</dbReference>
<dbReference type="InterPro" id="IPR039758">
    <property type="entry name" value="NAGK-like"/>
</dbReference>
<evidence type="ECO:0000313" key="7">
    <source>
        <dbReference type="Proteomes" id="UP001292079"/>
    </source>
</evidence>
<keyword evidence="7" id="KW-1185">Reference proteome</keyword>
<protein>
    <recommendedName>
        <fullName evidence="3">N-acetyl-D-glucosamine kinase</fullName>
        <ecNumber evidence="2">2.7.1.59</ecNumber>
    </recommendedName>
    <alternativeName>
        <fullName evidence="4">GlcNAc kinase</fullName>
    </alternativeName>
</protein>
<feature type="domain" description="ATPase BadF/BadG/BcrA/BcrD type" evidence="5">
    <location>
        <begin position="22"/>
        <end position="292"/>
    </location>
</feature>
<dbReference type="CDD" id="cd24078">
    <property type="entry name" value="ASKHA_NBD_NAGK_meta"/>
    <property type="match status" value="1"/>
</dbReference>
<sequence length="354" mass="39294">MKSYVTEIDVLLNPNHAPSTKVGATISRMVLLDSEGNQLGYSEGPSLNPWLLGLEEAAKRILILVKDVLSNSNLQPTEPLAHLSLSLSGADTEANQNELVNAIRDLSPDVAHEIHICNDSIGAFLTVCEKAAIVLISGTGSICCYVREDLTFQRIGGYGHLLGDSGSAYWISQRMVKRLINADDKIIDTTYNLDNVRQVIYAYFNVENNLELLQHFYTNFSKDKIAALCEPLSQIARNGDQMSKNVFHDAGVQLARHVRAALYYAVMDSVYQNQNLTVVCCGSVFKSWDLIRDGFYEYLKPSGDDQWTGTLNLIQLKHSAAYGAARLSNYFDSKVIIPIELGVQFDKVIFGVKF</sequence>
<organism evidence="6 7">
    <name type="scientific">Schistosoma mekongi</name>
    <name type="common">Parasitic worm</name>
    <dbReference type="NCBI Taxonomy" id="38744"/>
    <lineage>
        <taxon>Eukaryota</taxon>
        <taxon>Metazoa</taxon>
        <taxon>Spiralia</taxon>
        <taxon>Lophotrochozoa</taxon>
        <taxon>Platyhelminthes</taxon>
        <taxon>Trematoda</taxon>
        <taxon>Digenea</taxon>
        <taxon>Strigeidida</taxon>
        <taxon>Schistosomatoidea</taxon>
        <taxon>Schistosomatidae</taxon>
        <taxon>Schistosoma</taxon>
    </lineage>
</organism>
<evidence type="ECO:0000256" key="4">
    <source>
        <dbReference type="ARBA" id="ARBA00031123"/>
    </source>
</evidence>
<dbReference type="EC" id="2.7.1.59" evidence="2"/>
<reference evidence="6" key="2">
    <citation type="journal article" date="2023" name="Infect Dis Poverty">
        <title>Chromosome-scale genome of the human blood fluke Schistosoma mekongi and its implications for public health.</title>
        <authorList>
            <person name="Zhou M."/>
            <person name="Xu L."/>
            <person name="Xu D."/>
            <person name="Chen W."/>
            <person name="Khan J."/>
            <person name="Hu Y."/>
            <person name="Huang H."/>
            <person name="Wei H."/>
            <person name="Zhang Y."/>
            <person name="Chusongsang P."/>
            <person name="Tanasarnprasert K."/>
            <person name="Hu X."/>
            <person name="Limpanont Y."/>
            <person name="Lv Z."/>
        </authorList>
    </citation>
    <scope>NUCLEOTIDE SEQUENCE</scope>
    <source>
        <strain evidence="6">LV_2022a</strain>
    </source>
</reference>
<evidence type="ECO:0000256" key="2">
    <source>
        <dbReference type="ARBA" id="ARBA00012122"/>
    </source>
</evidence>
<comment type="similarity">
    <text evidence="1">Belongs to the eukaryotic-type N-acetylglucosamine kinase family.</text>
</comment>
<dbReference type="Pfam" id="PF01869">
    <property type="entry name" value="BcrAD_BadFG"/>
    <property type="match status" value="1"/>
</dbReference>
<dbReference type="InterPro" id="IPR043129">
    <property type="entry name" value="ATPase_NBD"/>
</dbReference>
<dbReference type="AlphaFoldDB" id="A0AAE1Z9R0"/>
<proteinExistence type="inferred from homology"/>
<dbReference type="SUPFAM" id="SSF53067">
    <property type="entry name" value="Actin-like ATPase domain"/>
    <property type="match status" value="2"/>
</dbReference>
<dbReference type="EMBL" id="JALJAT010000004">
    <property type="protein sequence ID" value="KAK4470165.1"/>
    <property type="molecule type" value="Genomic_DNA"/>
</dbReference>
<dbReference type="GO" id="GO:0045127">
    <property type="term" value="F:N-acetylglucosamine kinase activity"/>
    <property type="evidence" value="ECO:0007669"/>
    <property type="project" value="UniProtKB-EC"/>
</dbReference>
<dbReference type="PANTHER" id="PTHR12862">
    <property type="entry name" value="BADF TYPE ATPASE DOMAIN-CONTAINING PROTEIN"/>
    <property type="match status" value="1"/>
</dbReference>
<comment type="caution">
    <text evidence="6">The sequence shown here is derived from an EMBL/GenBank/DDBJ whole genome shotgun (WGS) entry which is preliminary data.</text>
</comment>
<evidence type="ECO:0000259" key="5">
    <source>
        <dbReference type="Pfam" id="PF01869"/>
    </source>
</evidence>
<evidence type="ECO:0000256" key="3">
    <source>
        <dbReference type="ARBA" id="ARBA00014974"/>
    </source>
</evidence>
<evidence type="ECO:0000256" key="1">
    <source>
        <dbReference type="ARBA" id="ARBA00006198"/>
    </source>
</evidence>
<gene>
    <name evidence="6" type="ORF">MN116_005746</name>
</gene>